<dbReference type="KEGG" id="prw:PsycPRwf_2078"/>
<dbReference type="HOGENOM" id="CLU_3238570_0_0_6"/>
<name>A5WH77_PSYWF</name>
<proteinExistence type="predicted"/>
<sequence length="43" mass="5006">MTTQNLTVIFGHNPPHKGITTFAYVWLISDNMQFYWAILIAHN</sequence>
<dbReference type="AlphaFoldDB" id="A5WH77"/>
<protein>
    <submittedName>
        <fullName evidence="1">Uncharacterized protein</fullName>
    </submittedName>
</protein>
<dbReference type="STRING" id="349106.PsycPRwf_2078"/>
<organism evidence="1">
    <name type="scientific">Psychrobacter sp. (strain PRwf-1)</name>
    <dbReference type="NCBI Taxonomy" id="349106"/>
    <lineage>
        <taxon>Bacteria</taxon>
        <taxon>Pseudomonadati</taxon>
        <taxon>Pseudomonadota</taxon>
        <taxon>Gammaproteobacteria</taxon>
        <taxon>Moraxellales</taxon>
        <taxon>Moraxellaceae</taxon>
        <taxon>Psychrobacter</taxon>
    </lineage>
</organism>
<reference evidence="1" key="1">
    <citation type="submission" date="2007-05" db="EMBL/GenBank/DDBJ databases">
        <title>Complete sequence of chromosome of Psychrobacter sp. PRwf-1.</title>
        <authorList>
            <consortium name="US DOE Joint Genome Institute"/>
            <person name="Copeland A."/>
            <person name="Lucas S."/>
            <person name="Lapidus A."/>
            <person name="Barry K."/>
            <person name="Detter J.C."/>
            <person name="Glavina del Rio T."/>
            <person name="Hammon N."/>
            <person name="Israni S."/>
            <person name="Dalin E."/>
            <person name="Tice H."/>
            <person name="Pitluck S."/>
            <person name="Chain P."/>
            <person name="Malfatti S."/>
            <person name="Shin M."/>
            <person name="Vergez L."/>
            <person name="Schmutz J."/>
            <person name="Larimer F."/>
            <person name="Land M."/>
            <person name="Hauser L."/>
            <person name="Kyrpides N."/>
            <person name="Kim E."/>
            <person name="Tiedje J."/>
            <person name="Richardson P."/>
        </authorList>
    </citation>
    <scope>NUCLEOTIDE SEQUENCE [LARGE SCALE GENOMIC DNA]</scope>
    <source>
        <strain evidence="1">PRwf-1</strain>
    </source>
</reference>
<dbReference type="EMBL" id="CP000713">
    <property type="protein sequence ID" value="ABQ95018.1"/>
    <property type="molecule type" value="Genomic_DNA"/>
</dbReference>
<accession>A5WH77</accession>
<gene>
    <name evidence="1" type="ordered locus">PsycPRwf_2078</name>
</gene>
<evidence type="ECO:0000313" key="1">
    <source>
        <dbReference type="EMBL" id="ABQ95018.1"/>
    </source>
</evidence>